<dbReference type="Proteomes" id="UP000004956">
    <property type="component" value="Unassembled WGS sequence"/>
</dbReference>
<reference evidence="1 2" key="1">
    <citation type="submission" date="2011-11" db="EMBL/GenBank/DDBJ databases">
        <authorList>
            <person name="Weinstock G."/>
            <person name="Sodergren E."/>
            <person name="Clifton S."/>
            <person name="Fulton L."/>
            <person name="Fulton B."/>
            <person name="Courtney L."/>
            <person name="Fronick C."/>
            <person name="Harrison M."/>
            <person name="Strong C."/>
            <person name="Farmer C."/>
            <person name="Delahaunty K."/>
            <person name="Markovic C."/>
            <person name="Hall O."/>
            <person name="Minx P."/>
            <person name="Tomlinson C."/>
            <person name="Mitreva M."/>
            <person name="Hou S."/>
            <person name="Chen J."/>
            <person name="Wollam A."/>
            <person name="Pepin K.H."/>
            <person name="Johnson M."/>
            <person name="Bhonagiri V."/>
            <person name="Zhang X."/>
            <person name="Suruliraj S."/>
            <person name="Warren W."/>
            <person name="Chinwalla A."/>
            <person name="Mardis E.R."/>
            <person name="Wilson R.K."/>
        </authorList>
    </citation>
    <scope>NUCLEOTIDE SEQUENCE [LARGE SCALE GENOMIC DNA]</scope>
    <source>
        <strain evidence="1 2">YIT 11816</strain>
    </source>
</reference>
<keyword evidence="2" id="KW-1185">Reference proteome</keyword>
<name>H3KFP2_9BURK</name>
<accession>H3KFP2</accession>
<dbReference type="EMBL" id="AFBQ01000232">
    <property type="protein sequence ID" value="EHY31068.1"/>
    <property type="molecule type" value="Genomic_DNA"/>
</dbReference>
<proteinExistence type="predicted"/>
<protein>
    <submittedName>
        <fullName evidence="1">Uncharacterized protein</fullName>
    </submittedName>
</protein>
<sequence>MGGIRRILAIASDSPSILRGRLGKPHSSVLFRVGGRRRGGIEALEKQEFWGTRQGFGGREKTPELFPNLRGLRFEDCRDGWSGWGRPGVFD</sequence>
<gene>
    <name evidence="1" type="ORF">HMPREF9440_01561</name>
</gene>
<evidence type="ECO:0000313" key="2">
    <source>
        <dbReference type="Proteomes" id="UP000004956"/>
    </source>
</evidence>
<organism evidence="1 2">
    <name type="scientific">Sutterella parvirubra YIT 11816</name>
    <dbReference type="NCBI Taxonomy" id="762967"/>
    <lineage>
        <taxon>Bacteria</taxon>
        <taxon>Pseudomonadati</taxon>
        <taxon>Pseudomonadota</taxon>
        <taxon>Betaproteobacteria</taxon>
        <taxon>Burkholderiales</taxon>
        <taxon>Sutterellaceae</taxon>
        <taxon>Sutterella</taxon>
    </lineage>
</organism>
<dbReference type="HOGENOM" id="CLU_2425866_0_0_4"/>
<evidence type="ECO:0000313" key="1">
    <source>
        <dbReference type="EMBL" id="EHY31068.1"/>
    </source>
</evidence>
<dbReference type="AlphaFoldDB" id="H3KFP2"/>
<comment type="caution">
    <text evidence="1">The sequence shown here is derived from an EMBL/GenBank/DDBJ whole genome shotgun (WGS) entry which is preliminary data.</text>
</comment>